<name>A0AAE0FMX6_9CHLO</name>
<sequence length="346" mass="37436">MVDPVAPPANKEFEDAMHDVLGPGFMPQTESYESFLQTLPSLQSGGEASIPLTQYGDQENLEFNQAILSDADHCAPPLDPNAFISLTLDEADPNDAMRREFEAAAPVTREDLAQTTVKKASVEELELELEALSLGTRCGQLADAPNRPKSPRMLKVDNFVDDDDDLTSEEGDWVDMSAGPGLLTTPGASPAAHVRALLPKEESATPTSPDANPAESPSSPQLIEVPCMQEESLLEQSEALPELVAKKQPLAHQIPGVIMDGSEKELACSTEIEDGDPDDIGDVHGSEMALTTQDAAPDGCDDADGVVAFALDPDFDYDNITNLSENPLRQMKLDWERENRIPRESR</sequence>
<organism evidence="2 3">
    <name type="scientific">Cymbomonas tetramitiformis</name>
    <dbReference type="NCBI Taxonomy" id="36881"/>
    <lineage>
        <taxon>Eukaryota</taxon>
        <taxon>Viridiplantae</taxon>
        <taxon>Chlorophyta</taxon>
        <taxon>Pyramimonadophyceae</taxon>
        <taxon>Pyramimonadales</taxon>
        <taxon>Pyramimonadaceae</taxon>
        <taxon>Cymbomonas</taxon>
    </lineage>
</organism>
<protein>
    <submittedName>
        <fullName evidence="2">Uncharacterized protein</fullName>
    </submittedName>
</protein>
<reference evidence="2 3" key="1">
    <citation type="journal article" date="2015" name="Genome Biol. Evol.">
        <title>Comparative Genomics of a Bacterivorous Green Alga Reveals Evolutionary Causalities and Consequences of Phago-Mixotrophic Mode of Nutrition.</title>
        <authorList>
            <person name="Burns J.A."/>
            <person name="Paasch A."/>
            <person name="Narechania A."/>
            <person name="Kim E."/>
        </authorList>
    </citation>
    <scope>NUCLEOTIDE SEQUENCE [LARGE SCALE GENOMIC DNA]</scope>
    <source>
        <strain evidence="2 3">PLY_AMNH</strain>
    </source>
</reference>
<keyword evidence="3" id="KW-1185">Reference proteome</keyword>
<gene>
    <name evidence="2" type="ORF">CYMTET_29227</name>
</gene>
<feature type="region of interest" description="Disordered" evidence="1">
    <location>
        <begin position="201"/>
        <end position="220"/>
    </location>
</feature>
<feature type="compositionally biased region" description="Polar residues" evidence="1">
    <location>
        <begin position="204"/>
        <end position="220"/>
    </location>
</feature>
<dbReference type="AlphaFoldDB" id="A0AAE0FMX6"/>
<dbReference type="Proteomes" id="UP001190700">
    <property type="component" value="Unassembled WGS sequence"/>
</dbReference>
<evidence type="ECO:0000256" key="1">
    <source>
        <dbReference type="SAM" id="MobiDB-lite"/>
    </source>
</evidence>
<accession>A0AAE0FMX6</accession>
<dbReference type="EMBL" id="LGRX02016577">
    <property type="protein sequence ID" value="KAK3261891.1"/>
    <property type="molecule type" value="Genomic_DNA"/>
</dbReference>
<comment type="caution">
    <text evidence="2">The sequence shown here is derived from an EMBL/GenBank/DDBJ whole genome shotgun (WGS) entry which is preliminary data.</text>
</comment>
<evidence type="ECO:0000313" key="2">
    <source>
        <dbReference type="EMBL" id="KAK3261891.1"/>
    </source>
</evidence>
<evidence type="ECO:0000313" key="3">
    <source>
        <dbReference type="Proteomes" id="UP001190700"/>
    </source>
</evidence>
<proteinExistence type="predicted"/>